<dbReference type="InterPro" id="IPR038887">
    <property type="entry name" value="Nus1/NgBR"/>
</dbReference>
<gene>
    <name evidence="14" type="ORF">D915_002839</name>
</gene>
<evidence type="ECO:0000256" key="11">
    <source>
        <dbReference type="ARBA" id="ARBA00023136"/>
    </source>
</evidence>
<evidence type="ECO:0000256" key="12">
    <source>
        <dbReference type="ARBA" id="ARBA00047353"/>
    </source>
</evidence>
<evidence type="ECO:0000256" key="4">
    <source>
        <dbReference type="ARBA" id="ARBA00005432"/>
    </source>
</evidence>
<evidence type="ECO:0000256" key="8">
    <source>
        <dbReference type="ARBA" id="ARBA00022824"/>
    </source>
</evidence>
<accession>A0A4E0RXA4</accession>
<evidence type="ECO:0000256" key="3">
    <source>
        <dbReference type="ARBA" id="ARBA00004922"/>
    </source>
</evidence>
<keyword evidence="11 13" id="KW-0472">Membrane</keyword>
<dbReference type="EC" id="2.5.1.87" evidence="5"/>
<dbReference type="InterPro" id="IPR036424">
    <property type="entry name" value="UPP_synth-like_sf"/>
</dbReference>
<dbReference type="GO" id="GO:0045547">
    <property type="term" value="F:ditrans,polycis-polyprenyl diphosphate synthase [(2E,6E)-farnesyl diphosphate specific] activity"/>
    <property type="evidence" value="ECO:0007669"/>
    <property type="project" value="UniProtKB-EC"/>
</dbReference>
<evidence type="ECO:0000256" key="7">
    <source>
        <dbReference type="ARBA" id="ARBA00022692"/>
    </source>
</evidence>
<name>A0A4E0RXA4_FASHE</name>
<evidence type="ECO:0000256" key="2">
    <source>
        <dbReference type="ARBA" id="ARBA00004586"/>
    </source>
</evidence>
<sequence length="239" mass="27999">MLYTMILETTVLVYRILCMFLALLYLIWTKTGLKSVTFRLAAQTRSNRKPQRIPNHLSLVFFEESLSVPDVANLIHWSFEFGVSVLSVCDVQGQIVQKSDLVHRILEKRGLIEHWTQDSKRRYFYRFTVENDRHSQNFMVNYHLTNYGLENLCDLARVVCQSPKSLSDAELADAVYDTSALPDVELTIQFGTFTSLLGTFPWHSGWSEFLNMTTHWNVQREDFRHTISRLDNIKQRWGR</sequence>
<comment type="subcellular location">
    <subcellularLocation>
        <location evidence="2">Endoplasmic reticulum membrane</location>
    </subcellularLocation>
</comment>
<evidence type="ECO:0000256" key="6">
    <source>
        <dbReference type="ARBA" id="ARBA00022679"/>
    </source>
</evidence>
<keyword evidence="15" id="KW-1185">Reference proteome</keyword>
<evidence type="ECO:0000313" key="15">
    <source>
        <dbReference type="Proteomes" id="UP000230066"/>
    </source>
</evidence>
<dbReference type="GO" id="GO:0005789">
    <property type="term" value="C:endoplasmic reticulum membrane"/>
    <property type="evidence" value="ECO:0007669"/>
    <property type="project" value="UniProtKB-SubCell"/>
</dbReference>
<comment type="pathway">
    <text evidence="3">Protein modification; protein glycosylation.</text>
</comment>
<comment type="cofactor">
    <cofactor evidence="1">
        <name>Mg(2+)</name>
        <dbReference type="ChEBI" id="CHEBI:18420"/>
    </cofactor>
</comment>
<organism evidence="14 15">
    <name type="scientific">Fasciola hepatica</name>
    <name type="common">Liver fluke</name>
    <dbReference type="NCBI Taxonomy" id="6192"/>
    <lineage>
        <taxon>Eukaryota</taxon>
        <taxon>Metazoa</taxon>
        <taxon>Spiralia</taxon>
        <taxon>Lophotrochozoa</taxon>
        <taxon>Platyhelminthes</taxon>
        <taxon>Trematoda</taxon>
        <taxon>Digenea</taxon>
        <taxon>Plagiorchiida</taxon>
        <taxon>Echinostomata</taxon>
        <taxon>Echinostomatoidea</taxon>
        <taxon>Fasciolidae</taxon>
        <taxon>Fasciola</taxon>
    </lineage>
</organism>
<dbReference type="SUPFAM" id="SSF64005">
    <property type="entry name" value="Undecaprenyl diphosphate synthase"/>
    <property type="match status" value="1"/>
</dbReference>
<evidence type="ECO:0000256" key="5">
    <source>
        <dbReference type="ARBA" id="ARBA00012596"/>
    </source>
</evidence>
<keyword evidence="7 13" id="KW-0812">Transmembrane</keyword>
<evidence type="ECO:0000256" key="13">
    <source>
        <dbReference type="SAM" id="Phobius"/>
    </source>
</evidence>
<comment type="caution">
    <text evidence="14">The sequence shown here is derived from an EMBL/GenBank/DDBJ whole genome shotgun (WGS) entry which is preliminary data.</text>
</comment>
<protein>
    <recommendedName>
        <fullName evidence="5">ditrans,polycis-polyprenyl diphosphate synthase [(2E,6E)-farnesyldiphosphate specific]</fullName>
        <ecNumber evidence="5">2.5.1.87</ecNumber>
    </recommendedName>
</protein>
<dbReference type="PANTHER" id="PTHR21528">
    <property type="entry name" value="DEHYDRODOLICHYL DIPHOSPHATE SYNTHASE COMPLEX SUBUNIT NUS1"/>
    <property type="match status" value="1"/>
</dbReference>
<evidence type="ECO:0000256" key="9">
    <source>
        <dbReference type="ARBA" id="ARBA00022842"/>
    </source>
</evidence>
<dbReference type="AlphaFoldDB" id="A0A4E0RXA4"/>
<comment type="catalytic activity">
    <reaction evidence="12">
        <text>n isopentenyl diphosphate + (2E,6E)-farnesyl diphosphate = a di-trans,poly-cis-polyprenyl diphosphate + n diphosphate</text>
        <dbReference type="Rhea" id="RHEA:53008"/>
        <dbReference type="Rhea" id="RHEA-COMP:19494"/>
        <dbReference type="ChEBI" id="CHEBI:33019"/>
        <dbReference type="ChEBI" id="CHEBI:128769"/>
        <dbReference type="ChEBI" id="CHEBI:136960"/>
        <dbReference type="ChEBI" id="CHEBI:175763"/>
        <dbReference type="EC" id="2.5.1.87"/>
    </reaction>
</comment>
<keyword evidence="9" id="KW-0460">Magnesium</keyword>
<proteinExistence type="inferred from homology"/>
<keyword evidence="10 13" id="KW-1133">Transmembrane helix</keyword>
<keyword evidence="8" id="KW-0256">Endoplasmic reticulum</keyword>
<comment type="similarity">
    <text evidence="4">Belongs to the UPP synthase family.</text>
</comment>
<dbReference type="Proteomes" id="UP000230066">
    <property type="component" value="Unassembled WGS sequence"/>
</dbReference>
<evidence type="ECO:0000256" key="10">
    <source>
        <dbReference type="ARBA" id="ARBA00022989"/>
    </source>
</evidence>
<dbReference type="GO" id="GO:1904423">
    <property type="term" value="C:dehydrodolichyl diphosphate synthase complex"/>
    <property type="evidence" value="ECO:0007669"/>
    <property type="project" value="InterPro"/>
</dbReference>
<dbReference type="UniPathway" id="UPA00378"/>
<keyword evidence="6" id="KW-0808">Transferase</keyword>
<dbReference type="Gene3D" id="3.40.1180.10">
    <property type="entry name" value="Decaprenyl diphosphate synthase-like"/>
    <property type="match status" value="1"/>
</dbReference>
<evidence type="ECO:0000256" key="1">
    <source>
        <dbReference type="ARBA" id="ARBA00001946"/>
    </source>
</evidence>
<reference evidence="14" key="1">
    <citation type="submission" date="2019-03" db="EMBL/GenBank/DDBJ databases">
        <title>Improved annotation for the trematode Fasciola hepatica.</title>
        <authorList>
            <person name="Choi Y.-J."/>
            <person name="Martin J."/>
            <person name="Mitreva M."/>
        </authorList>
    </citation>
    <scope>NUCLEOTIDE SEQUENCE [LARGE SCALE GENOMIC DNA]</scope>
</reference>
<feature type="transmembrane region" description="Helical" evidence="13">
    <location>
        <begin position="12"/>
        <end position="29"/>
    </location>
</feature>
<dbReference type="EMBL" id="JXXN02000747">
    <property type="protein sequence ID" value="THD26427.1"/>
    <property type="molecule type" value="Genomic_DNA"/>
</dbReference>
<dbReference type="PANTHER" id="PTHR21528:SF0">
    <property type="entry name" value="DEHYDRODOLICHYL DIPHOSPHATE SYNTHASE COMPLEX SUBUNIT NUS1"/>
    <property type="match status" value="1"/>
</dbReference>
<evidence type="ECO:0000313" key="14">
    <source>
        <dbReference type="EMBL" id="THD26427.1"/>
    </source>
</evidence>